<evidence type="ECO:0000313" key="2">
    <source>
        <dbReference type="EMBL" id="BET97343.1"/>
    </source>
</evidence>
<evidence type="ECO:0000313" key="1">
    <source>
        <dbReference type="EMBL" id="BET96481.1"/>
    </source>
</evidence>
<dbReference type="RefSeq" id="WP_374051040.1">
    <property type="nucleotide sequence ID" value="NZ_AP028978.1"/>
</dbReference>
<sequence length="114" mass="13348">MNNDVIELAREMKKRSEAVLSEYSIFIRSDNDESKDTLAIKVTDFDLAISPENIIKICKAVEKLAEYENMEPVAWKYKIRSMDELHDEISEINPQEIDWMGVEDIIPLYRHSNK</sequence>
<gene>
    <name evidence="1" type="ORF">TCT1_14020</name>
    <name evidence="2" type="ORF">TCT1_22640</name>
    <name evidence="3" type="ORF">TCT1_26650</name>
</gene>
<dbReference type="EMBL" id="AP028978">
    <property type="protein sequence ID" value="BET97343.1"/>
    <property type="molecule type" value="Genomic_DNA"/>
</dbReference>
<dbReference type="Proteomes" id="UP001529514">
    <property type="component" value="Chromosome"/>
</dbReference>
<dbReference type="EMBL" id="AP028978">
    <property type="protein sequence ID" value="BET96481.1"/>
    <property type="molecule type" value="Genomic_DNA"/>
</dbReference>
<name>A0ABN7C4S5_9GAMM</name>
<proteinExistence type="predicted"/>
<reference evidence="2 4" key="1">
    <citation type="submission" date="2023-10" db="EMBL/GenBank/DDBJ databases">
        <title>Xenorhabdus taiwanensis sp. nov., a symbiotic bacterium associated with the entomopathogenic nematode Steinernema taiwanensis.</title>
        <authorList>
            <person name="Tseng C.T."/>
            <person name="Shu H.Y."/>
            <person name="Chen M.H."/>
            <person name="Fang Y.J."/>
            <person name="Wu T.L."/>
            <person name="Lin Y.C."/>
            <person name="Huang C.J."/>
        </authorList>
    </citation>
    <scope>NUCLEOTIDE SEQUENCE [LARGE SCALE GENOMIC DNA]</scope>
    <source>
        <strain evidence="2 4">TCT-1</strain>
    </source>
</reference>
<evidence type="ECO:0000313" key="4">
    <source>
        <dbReference type="Proteomes" id="UP001529514"/>
    </source>
</evidence>
<evidence type="ECO:0008006" key="5">
    <source>
        <dbReference type="Google" id="ProtNLM"/>
    </source>
</evidence>
<keyword evidence="4" id="KW-1185">Reference proteome</keyword>
<protein>
    <recommendedName>
        <fullName evidence="5">Phage protein</fullName>
    </recommendedName>
</protein>
<dbReference type="EMBL" id="AP028978">
    <property type="protein sequence ID" value="BET97744.1"/>
    <property type="molecule type" value="Genomic_DNA"/>
</dbReference>
<organism evidence="2 4">
    <name type="scientific">Xenorhabdus taiwanensis</name>
    <dbReference type="NCBI Taxonomy" id="3085177"/>
    <lineage>
        <taxon>Bacteria</taxon>
        <taxon>Pseudomonadati</taxon>
        <taxon>Pseudomonadota</taxon>
        <taxon>Gammaproteobacteria</taxon>
        <taxon>Enterobacterales</taxon>
        <taxon>Morganellaceae</taxon>
        <taxon>Xenorhabdus</taxon>
    </lineage>
</organism>
<accession>A0ABN7C4S5</accession>
<evidence type="ECO:0000313" key="3">
    <source>
        <dbReference type="EMBL" id="BET97744.1"/>
    </source>
</evidence>